<feature type="region of interest" description="Disordered" evidence="1">
    <location>
        <begin position="95"/>
        <end position="125"/>
    </location>
</feature>
<comment type="caution">
    <text evidence="2">The sequence shown here is derived from an EMBL/GenBank/DDBJ whole genome shotgun (WGS) entry which is preliminary data.</text>
</comment>
<evidence type="ECO:0000313" key="3">
    <source>
        <dbReference type="Proteomes" id="UP001183648"/>
    </source>
</evidence>
<reference evidence="2 3" key="1">
    <citation type="submission" date="2023-07" db="EMBL/GenBank/DDBJ databases">
        <title>Sequencing the genomes of 1000 actinobacteria strains.</title>
        <authorList>
            <person name="Klenk H.-P."/>
        </authorList>
    </citation>
    <scope>NUCLEOTIDE SEQUENCE [LARGE SCALE GENOMIC DNA]</scope>
    <source>
        <strain evidence="2 3">DSM 19426</strain>
    </source>
</reference>
<keyword evidence="3" id="KW-1185">Reference proteome</keyword>
<feature type="compositionally biased region" description="Basic and acidic residues" evidence="1">
    <location>
        <begin position="98"/>
        <end position="109"/>
    </location>
</feature>
<name>A0ABU2BXL7_9ACTN</name>
<evidence type="ECO:0000256" key="1">
    <source>
        <dbReference type="SAM" id="MobiDB-lite"/>
    </source>
</evidence>
<organism evidence="2 3">
    <name type="scientific">Nocardioides marmoribigeumensis</name>
    <dbReference type="NCBI Taxonomy" id="433649"/>
    <lineage>
        <taxon>Bacteria</taxon>
        <taxon>Bacillati</taxon>
        <taxon>Actinomycetota</taxon>
        <taxon>Actinomycetes</taxon>
        <taxon>Propionibacteriales</taxon>
        <taxon>Nocardioidaceae</taxon>
        <taxon>Nocardioides</taxon>
    </lineage>
</organism>
<sequence>MTRTPSRILGPLGPLALVAEAEERRGNSVAVELQASRRPELAPVGRARHALDREALEREVELSPDFEWVEDQAGVRLRDRYTGVTVHGGSGRGLLARLRRDPEPPRERTPVAWQRTAPAGPGGLHAPGTWATIGAEEWAVARVADGQVHLATVAVDDDAVREVPDRTVGQDEVDRIFQVAQLRATVAGAEVRVEGFGARAARVSTADAAVARAHDLHETAGRWVGTVPLDRLEDPRSELVEWSRDPETGAWR</sequence>
<evidence type="ECO:0000313" key="2">
    <source>
        <dbReference type="EMBL" id="MDR7363134.1"/>
    </source>
</evidence>
<accession>A0ABU2BXL7</accession>
<dbReference type="Proteomes" id="UP001183648">
    <property type="component" value="Unassembled WGS sequence"/>
</dbReference>
<dbReference type="RefSeq" id="WP_310303120.1">
    <property type="nucleotide sequence ID" value="NZ_BAAAPS010000010.1"/>
</dbReference>
<dbReference type="EMBL" id="JAVDYG010000001">
    <property type="protein sequence ID" value="MDR7363134.1"/>
    <property type="molecule type" value="Genomic_DNA"/>
</dbReference>
<protein>
    <submittedName>
        <fullName evidence="2">Uncharacterized protein</fullName>
    </submittedName>
</protein>
<proteinExistence type="predicted"/>
<gene>
    <name evidence="2" type="ORF">J2S63_002687</name>
</gene>